<dbReference type="Pfam" id="PF00581">
    <property type="entry name" value="Rhodanese"/>
    <property type="match status" value="1"/>
</dbReference>
<dbReference type="PANTHER" id="PTHR43031:SF16">
    <property type="entry name" value="OXIDOREDUCTASE"/>
    <property type="match status" value="1"/>
</dbReference>
<gene>
    <name evidence="3" type="ORF">C6V80_09180</name>
    <name evidence="4" type="ORF">EDC58_1552</name>
</gene>
<dbReference type="InterPro" id="IPR001763">
    <property type="entry name" value="Rhodanese-like_dom"/>
</dbReference>
<dbReference type="AlphaFoldDB" id="A0AAJ4RBS9"/>
<sequence length="125" mass="14143">MKKIILLFFAIAAFGFTSVDATVENIKKLRNQNITIVDIRTPPEWEATGVIPGALRDTFFLRDGSINRDFLQTLKKNGVKKFAIICRTGHRSAVAAEILEKNGIEVINLKGGMFRLMKDMLKREF</sequence>
<keyword evidence="6" id="KW-1185">Reference proteome</keyword>
<dbReference type="SMART" id="SM00450">
    <property type="entry name" value="RHOD"/>
    <property type="match status" value="1"/>
</dbReference>
<proteinExistence type="predicted"/>
<feature type="domain" description="Rhodanese" evidence="2">
    <location>
        <begin position="30"/>
        <end position="125"/>
    </location>
</feature>
<evidence type="ECO:0000313" key="3">
    <source>
        <dbReference type="EMBL" id="QCI29120.1"/>
    </source>
</evidence>
<dbReference type="PROSITE" id="PS50206">
    <property type="entry name" value="RHODANESE_3"/>
    <property type="match status" value="1"/>
</dbReference>
<dbReference type="PANTHER" id="PTHR43031">
    <property type="entry name" value="FAD-DEPENDENT OXIDOREDUCTASE"/>
    <property type="match status" value="1"/>
</dbReference>
<evidence type="ECO:0000259" key="2">
    <source>
        <dbReference type="PROSITE" id="PS50206"/>
    </source>
</evidence>
<feature type="signal peptide" evidence="1">
    <location>
        <begin position="1"/>
        <end position="21"/>
    </location>
</feature>
<evidence type="ECO:0000313" key="6">
    <source>
        <dbReference type="Proteomes" id="UP000298805"/>
    </source>
</evidence>
<dbReference type="InterPro" id="IPR050229">
    <property type="entry name" value="GlpE_sulfurtransferase"/>
</dbReference>
<dbReference type="RefSeq" id="WP_123352940.1">
    <property type="nucleotide sequence ID" value="NZ_CP027432.2"/>
</dbReference>
<feature type="chain" id="PRO_5042526117" evidence="1">
    <location>
        <begin position="22"/>
        <end position="125"/>
    </location>
</feature>
<dbReference type="EMBL" id="CP027432">
    <property type="protein sequence ID" value="QCI29120.1"/>
    <property type="molecule type" value="Genomic_DNA"/>
</dbReference>
<dbReference type="Gene3D" id="3.40.250.10">
    <property type="entry name" value="Rhodanese-like domain"/>
    <property type="match status" value="1"/>
</dbReference>
<dbReference type="InterPro" id="IPR036873">
    <property type="entry name" value="Rhodanese-like_dom_sf"/>
</dbReference>
<dbReference type="Proteomes" id="UP000298805">
    <property type="component" value="Chromosome"/>
</dbReference>
<dbReference type="EMBL" id="RJVK01000004">
    <property type="protein sequence ID" value="ROR39061.1"/>
    <property type="molecule type" value="Genomic_DNA"/>
</dbReference>
<keyword evidence="1" id="KW-0732">Signal</keyword>
<evidence type="ECO:0000313" key="5">
    <source>
        <dbReference type="Proteomes" id="UP000272781"/>
    </source>
</evidence>
<organism evidence="4 5">
    <name type="scientific">Caminibacter pacificus</name>
    <dbReference type="NCBI Taxonomy" id="1424653"/>
    <lineage>
        <taxon>Bacteria</taxon>
        <taxon>Pseudomonadati</taxon>
        <taxon>Campylobacterota</taxon>
        <taxon>Epsilonproteobacteria</taxon>
        <taxon>Nautiliales</taxon>
        <taxon>Nautiliaceae</taxon>
        <taxon>Caminibacter</taxon>
    </lineage>
</organism>
<name>A0AAJ4RBS9_9BACT</name>
<dbReference type="SUPFAM" id="SSF52821">
    <property type="entry name" value="Rhodanese/Cell cycle control phosphatase"/>
    <property type="match status" value="1"/>
</dbReference>
<dbReference type="Proteomes" id="UP000272781">
    <property type="component" value="Unassembled WGS sequence"/>
</dbReference>
<accession>A0AAJ4RBS9</accession>
<evidence type="ECO:0000256" key="1">
    <source>
        <dbReference type="SAM" id="SignalP"/>
    </source>
</evidence>
<reference evidence="6" key="1">
    <citation type="submission" date="2018-03" db="EMBL/GenBank/DDBJ databases">
        <title>A comparative analysis of the Nautiliaceae.</title>
        <authorList>
            <person name="Grosche A."/>
            <person name="Smedile F."/>
            <person name="Vetriani C."/>
        </authorList>
    </citation>
    <scope>NUCLEOTIDE SEQUENCE [LARGE SCALE GENOMIC DNA]</scope>
    <source>
        <strain evidence="6">TB6</strain>
    </source>
</reference>
<reference evidence="4 5" key="2">
    <citation type="submission" date="2018-11" db="EMBL/GenBank/DDBJ databases">
        <title>Genomic Encyclopedia of Type Strains, Phase IV (KMG-IV): sequencing the most valuable type-strain genomes for metagenomic binning, comparative biology and taxonomic classification.</title>
        <authorList>
            <person name="Goeker M."/>
        </authorList>
    </citation>
    <scope>NUCLEOTIDE SEQUENCE [LARGE SCALE GENOMIC DNA]</scope>
    <source>
        <strain evidence="4 5">DSM 27783</strain>
    </source>
</reference>
<reference evidence="3" key="3">
    <citation type="submission" date="2019-06" db="EMBL/GenBank/DDBJ databases">
        <title>A comparative analysis of the Nautiliaceae.</title>
        <authorList>
            <person name="Grosche A."/>
            <person name="Smedile F."/>
            <person name="Vetriani C."/>
        </authorList>
    </citation>
    <scope>NUCLEOTIDE SEQUENCE</scope>
    <source>
        <strain evidence="3">TB6</strain>
    </source>
</reference>
<dbReference type="CDD" id="cd00158">
    <property type="entry name" value="RHOD"/>
    <property type="match status" value="1"/>
</dbReference>
<protein>
    <submittedName>
        <fullName evidence="3">Rhodanese-like domain-containing protein</fullName>
    </submittedName>
    <submittedName>
        <fullName evidence="4">Rhodanese-related sulfurtransferase</fullName>
    </submittedName>
</protein>
<evidence type="ECO:0000313" key="4">
    <source>
        <dbReference type="EMBL" id="ROR39061.1"/>
    </source>
</evidence>